<evidence type="ECO:0008006" key="3">
    <source>
        <dbReference type="Google" id="ProtNLM"/>
    </source>
</evidence>
<evidence type="ECO:0000313" key="1">
    <source>
        <dbReference type="EMBL" id="MRX55657.1"/>
    </source>
</evidence>
<proteinExistence type="predicted"/>
<reference evidence="1 2" key="1">
    <citation type="submission" date="2019-11" db="EMBL/GenBank/DDBJ databases">
        <title>Bacillus idriensis genome.</title>
        <authorList>
            <person name="Konopka E.N."/>
            <person name="Newman J.D."/>
        </authorList>
    </citation>
    <scope>NUCLEOTIDE SEQUENCE [LARGE SCALE GENOMIC DNA]</scope>
    <source>
        <strain evidence="1 2">DSM 19097</strain>
    </source>
</reference>
<dbReference type="EMBL" id="WKKF01000005">
    <property type="protein sequence ID" value="MRX55657.1"/>
    <property type="molecule type" value="Genomic_DNA"/>
</dbReference>
<evidence type="ECO:0000313" key="2">
    <source>
        <dbReference type="Proteomes" id="UP000441585"/>
    </source>
</evidence>
<dbReference type="Proteomes" id="UP000441585">
    <property type="component" value="Unassembled WGS sequence"/>
</dbReference>
<dbReference type="RefSeq" id="WP_070876634.1">
    <property type="nucleotide sequence ID" value="NZ_CAJFZX010000001.1"/>
</dbReference>
<protein>
    <recommendedName>
        <fullName evidence="3">YqhG</fullName>
    </recommendedName>
</protein>
<organism evidence="1 2">
    <name type="scientific">Metabacillus idriensis</name>
    <dbReference type="NCBI Taxonomy" id="324768"/>
    <lineage>
        <taxon>Bacteria</taxon>
        <taxon>Bacillati</taxon>
        <taxon>Bacillota</taxon>
        <taxon>Bacilli</taxon>
        <taxon>Bacillales</taxon>
        <taxon>Bacillaceae</taxon>
        <taxon>Metabacillus</taxon>
    </lineage>
</organism>
<sequence>MLQQEISQFLESFFTANSCQITDKQPEYMTVQLTIEMDKELMNRPFYWTYLEKTGGVPNPMQLTFLTDAKQAPEDLKGEIMHFGAPRLHQIFRTSKKLGSHIRLYESPPNKGSSQSLHPWLGVNIMVSYQSDKKKDQLYSIGLHLISGAIIENFQNQLEKMTLTPRIPDLCFTTSPMIKEQSGLNRIQNYIQSIIEQDDHSWAEDARQRWNADMMLLSHFYEDLDEKPEAYQLEKEALKELYDPQINVSIVNGGIFYLSQNAFY</sequence>
<name>A0A6I2MER8_9BACI</name>
<dbReference type="AlphaFoldDB" id="A0A6I2MER8"/>
<comment type="caution">
    <text evidence="1">The sequence shown here is derived from an EMBL/GenBank/DDBJ whole genome shotgun (WGS) entry which is preliminary data.</text>
</comment>
<keyword evidence="2" id="KW-1185">Reference proteome</keyword>
<dbReference type="InterPro" id="IPR024562">
    <property type="entry name" value="YqhG"/>
</dbReference>
<gene>
    <name evidence="1" type="ORF">GJU41_16975</name>
</gene>
<accession>A0A6I2MER8</accession>
<dbReference type="Pfam" id="PF11079">
    <property type="entry name" value="YqhG"/>
    <property type="match status" value="1"/>
</dbReference>